<organism evidence="2 3">
    <name type="scientific">Helicobacter cinaedi</name>
    <dbReference type="NCBI Taxonomy" id="213"/>
    <lineage>
        <taxon>Bacteria</taxon>
        <taxon>Pseudomonadati</taxon>
        <taxon>Campylobacterota</taxon>
        <taxon>Epsilonproteobacteria</taxon>
        <taxon>Campylobacterales</taxon>
        <taxon>Helicobacteraceae</taxon>
        <taxon>Helicobacter</taxon>
    </lineage>
</organism>
<evidence type="ECO:0000313" key="2">
    <source>
        <dbReference type="EMBL" id="STP11739.1"/>
    </source>
</evidence>
<proteinExistence type="predicted"/>
<dbReference type="EMBL" id="UGHX01000001">
    <property type="protein sequence ID" value="STP11739.1"/>
    <property type="molecule type" value="Genomic_DNA"/>
</dbReference>
<sequence length="238" mass="27589">MHKKDVDGNLIPLKDSQGNQRIGKDNKPLYEFEMIPQLNAKGEPVINPKTNQPYMEIKKEFRELAQPVLKTDLVYNIAEFPTLAKELEKIKEIRAELEAGKKVDTKEVRNFNKYKPLNKATEYKHILMNAKDYQADCKKIVLQDIKKQLTPTTAEQLTHYFNAQNFNKDYQVPKGLNERQKQEVQKLIDNGAINLDSKQQENAKEVKNTEQKESKAQEHTQEKAQEKANKPKSKARGR</sequence>
<evidence type="ECO:0008006" key="4">
    <source>
        <dbReference type="Google" id="ProtNLM"/>
    </source>
</evidence>
<dbReference type="AlphaFoldDB" id="A0A377JUU5"/>
<feature type="region of interest" description="Disordered" evidence="1">
    <location>
        <begin position="1"/>
        <end position="22"/>
    </location>
</feature>
<name>A0A377JUU5_9HELI</name>
<feature type="region of interest" description="Disordered" evidence="1">
    <location>
        <begin position="193"/>
        <end position="238"/>
    </location>
</feature>
<reference evidence="2 3" key="1">
    <citation type="submission" date="2018-06" db="EMBL/GenBank/DDBJ databases">
        <authorList>
            <consortium name="Pathogen Informatics"/>
            <person name="Doyle S."/>
        </authorList>
    </citation>
    <scope>NUCLEOTIDE SEQUENCE [LARGE SCALE GENOMIC DNA]</scope>
    <source>
        <strain evidence="2 3">NCTC12219</strain>
    </source>
</reference>
<evidence type="ECO:0000256" key="1">
    <source>
        <dbReference type="SAM" id="MobiDB-lite"/>
    </source>
</evidence>
<accession>A0A377JUU5</accession>
<protein>
    <recommendedName>
        <fullName evidence="4">DUF1738 domain-containing protein</fullName>
    </recommendedName>
</protein>
<evidence type="ECO:0000313" key="3">
    <source>
        <dbReference type="Proteomes" id="UP000255103"/>
    </source>
</evidence>
<dbReference type="Proteomes" id="UP000255103">
    <property type="component" value="Unassembled WGS sequence"/>
</dbReference>
<feature type="compositionally biased region" description="Basic and acidic residues" evidence="1">
    <location>
        <begin position="198"/>
        <end position="229"/>
    </location>
</feature>
<gene>
    <name evidence="2" type="ORF">NCTC12219_01638</name>
</gene>